<dbReference type="RefSeq" id="WP_086065330.1">
    <property type="nucleotide sequence ID" value="NZ_CP021108.1"/>
</dbReference>
<reference evidence="1 2" key="1">
    <citation type="submission" date="2017-05" db="EMBL/GenBank/DDBJ databases">
        <title>Complete and WGS of Bordetella genogroups.</title>
        <authorList>
            <person name="Spilker T."/>
            <person name="LiPuma J."/>
        </authorList>
    </citation>
    <scope>NUCLEOTIDE SEQUENCE [LARGE SCALE GENOMIC DNA]</scope>
    <source>
        <strain evidence="1 2">AU19157</strain>
    </source>
</reference>
<proteinExistence type="predicted"/>
<protein>
    <submittedName>
        <fullName evidence="1">Uncharacterized protein</fullName>
    </submittedName>
</protein>
<dbReference type="EMBL" id="CP021108">
    <property type="protein sequence ID" value="ARP82031.1"/>
    <property type="molecule type" value="Genomic_DNA"/>
</dbReference>
<dbReference type="KEGG" id="bgv:CAL12_15215"/>
<organism evidence="1 2">
    <name type="scientific">Bordetella genomosp. 8</name>
    <dbReference type="NCBI Taxonomy" id="1416806"/>
    <lineage>
        <taxon>Bacteria</taxon>
        <taxon>Pseudomonadati</taxon>
        <taxon>Pseudomonadota</taxon>
        <taxon>Betaproteobacteria</taxon>
        <taxon>Burkholderiales</taxon>
        <taxon>Alcaligenaceae</taxon>
        <taxon>Bordetella</taxon>
    </lineage>
</organism>
<evidence type="ECO:0000313" key="1">
    <source>
        <dbReference type="EMBL" id="ARP82031.1"/>
    </source>
</evidence>
<name>A0A1W6YLX3_9BORD</name>
<accession>A0A1W6YLX3</accession>
<keyword evidence="2" id="KW-1185">Reference proteome</keyword>
<gene>
    <name evidence="1" type="ORF">CAL12_15215</name>
</gene>
<sequence length="437" mass="47849">MPQFVDLRRGCVLGHAVLVQRPLDVPRDLAQRHPQVAQQGNDMRRRLGRGAQDIIGRVLEQHAHRFGRRRLEQGFRAALRHTAVMPALDAGMQQRGFLEQGRLRLARPCRYPRTQLLAQQLGGGPGHSVEQLIDIGCQSAPRGGGIAVVGLGAVRGQPEIEPALVRMQCGAQAERAVALRFKVAQQPAQHRVARRRRAVRLVHELNGWIEKICRVLVLRAQHIHAGQQAHQVLDHGRGRRHAAIGCQVWGADAPDRGGGRFEGGGRFHRAAYGRRRGARLARATRCILARWFLTQWSLPQPDQALEAAPGLSRAGVRQVCAHGAVEQYAAQRIMDPRLGAQAYLVAVQPGQFVGAWRMPRVRAQLPGGGGQALAAPRRLVRARLVLAAHQCVGRRGVARMGGRARCPCPYTPGQTLDRRECPSVRTADGLDGKGGGD</sequence>
<dbReference type="Proteomes" id="UP000194151">
    <property type="component" value="Chromosome"/>
</dbReference>
<evidence type="ECO:0000313" key="2">
    <source>
        <dbReference type="Proteomes" id="UP000194151"/>
    </source>
</evidence>
<dbReference type="AlphaFoldDB" id="A0A1W6YLX3"/>